<dbReference type="RefSeq" id="WP_034717371.1">
    <property type="nucleotide sequence ID" value="NZ_AWQS01000105.1"/>
</dbReference>
<dbReference type="InterPro" id="IPR029069">
    <property type="entry name" value="HotDog_dom_sf"/>
</dbReference>
<dbReference type="Pfam" id="PF13622">
    <property type="entry name" value="4HBT_3"/>
    <property type="match status" value="1"/>
</dbReference>
<dbReference type="PATRIC" id="fig|584657.3.peg.2573"/>
<evidence type="ECO:0000313" key="3">
    <source>
        <dbReference type="EMBL" id="EWT05541.1"/>
    </source>
</evidence>
<sequence length="275" mass="29647">MTTAPDTLLGDFELATDVPACYLPLGDDRFAPTIHVQGAWRPDEQHMAPVGGLIAHAIETHEPRPELQLARISYDILGVMPARPSVVEVHTVRPGRTIELVEATMSVDGRPVVRARAWRLATGDSSAAAGLELEPMPHPDEFPRWTGMEIWGGGYIRSLEVRADPARRPGRARVWMRSGNALVAGEDVSPTAAFLAFADTANGIAVRVPPGEWAFPNVDLTVHLLREPVPGWVGLDTRVNLGDNGIGLTSSVLHDVRGPVGTVEQILTVRPLPGS</sequence>
<dbReference type="OrthoDB" id="1413770at2"/>
<reference evidence="4" key="1">
    <citation type="submission" date="2013-08" db="EMBL/GenBank/DDBJ databases">
        <title>Intrasporangium oryzae NRRL B-24470.</title>
        <authorList>
            <person name="Liu H."/>
            <person name="Wang G."/>
        </authorList>
    </citation>
    <scope>NUCLEOTIDE SEQUENCE [LARGE SCALE GENOMIC DNA]</scope>
    <source>
        <strain evidence="4">Q5-1</strain>
    </source>
</reference>
<feature type="domain" description="Acyl-CoA thioesterase-like N-terminal HotDog" evidence="1">
    <location>
        <begin position="39"/>
        <end position="119"/>
    </location>
</feature>
<gene>
    <name evidence="3" type="ORF">N864_04090</name>
</gene>
<dbReference type="InterPro" id="IPR049450">
    <property type="entry name" value="ACOT8-like_C"/>
</dbReference>
<dbReference type="Proteomes" id="UP000019494">
    <property type="component" value="Unassembled WGS sequence"/>
</dbReference>
<dbReference type="Gene3D" id="2.40.160.210">
    <property type="entry name" value="Acyl-CoA thioesterase, double hotdog domain"/>
    <property type="match status" value="1"/>
</dbReference>
<name>W9GH50_9MICO</name>
<keyword evidence="4" id="KW-1185">Reference proteome</keyword>
<proteinExistence type="predicted"/>
<dbReference type="SUPFAM" id="SSF54637">
    <property type="entry name" value="Thioesterase/thiol ester dehydrase-isomerase"/>
    <property type="match status" value="1"/>
</dbReference>
<dbReference type="EMBL" id="AWQS01000105">
    <property type="protein sequence ID" value="EWT05541.1"/>
    <property type="molecule type" value="Genomic_DNA"/>
</dbReference>
<evidence type="ECO:0000259" key="1">
    <source>
        <dbReference type="Pfam" id="PF13622"/>
    </source>
</evidence>
<protein>
    <submittedName>
        <fullName evidence="3">Thioesterase</fullName>
    </submittedName>
</protein>
<dbReference type="AlphaFoldDB" id="W9GH50"/>
<accession>W9GH50</accession>
<dbReference type="InterPro" id="IPR049449">
    <property type="entry name" value="TesB_ACOT8-like_N"/>
</dbReference>
<dbReference type="Pfam" id="PF20789">
    <property type="entry name" value="4HBT_3C"/>
    <property type="match status" value="1"/>
</dbReference>
<evidence type="ECO:0000313" key="4">
    <source>
        <dbReference type="Proteomes" id="UP000019494"/>
    </source>
</evidence>
<dbReference type="InterPro" id="IPR042171">
    <property type="entry name" value="Acyl-CoA_hotdog"/>
</dbReference>
<feature type="domain" description="Acyl-CoA thioesterase-like C-terminal" evidence="2">
    <location>
        <begin position="139"/>
        <end position="269"/>
    </location>
</feature>
<organism evidence="3 4">
    <name type="scientific">Intrasporangium chromatireducens Q5-1</name>
    <dbReference type="NCBI Taxonomy" id="584657"/>
    <lineage>
        <taxon>Bacteria</taxon>
        <taxon>Bacillati</taxon>
        <taxon>Actinomycetota</taxon>
        <taxon>Actinomycetes</taxon>
        <taxon>Micrococcales</taxon>
        <taxon>Intrasporangiaceae</taxon>
        <taxon>Intrasporangium</taxon>
    </lineage>
</organism>
<evidence type="ECO:0000259" key="2">
    <source>
        <dbReference type="Pfam" id="PF20789"/>
    </source>
</evidence>
<comment type="caution">
    <text evidence="3">The sequence shown here is derived from an EMBL/GenBank/DDBJ whole genome shotgun (WGS) entry which is preliminary data.</text>
</comment>